<evidence type="ECO:0000313" key="10">
    <source>
        <dbReference type="EMBL" id="GAA0539225.1"/>
    </source>
</evidence>
<dbReference type="PANTHER" id="PTHR43788:SF8">
    <property type="entry name" value="DNA-BINDING PROTEIN SMUBP-2"/>
    <property type="match status" value="1"/>
</dbReference>
<dbReference type="InterPro" id="IPR050534">
    <property type="entry name" value="Coronavir_polyprotein_1ab"/>
</dbReference>
<dbReference type="SUPFAM" id="SSF52540">
    <property type="entry name" value="P-loop containing nucleoside triphosphate hydrolases"/>
    <property type="match status" value="1"/>
</dbReference>
<dbReference type="RefSeq" id="WP_009945794.1">
    <property type="nucleotide sequence ID" value="NZ_BAAAGS010000030.1"/>
</dbReference>
<gene>
    <name evidence="10" type="ORF">GCM10009533_42970</name>
</gene>
<organism evidence="10 11">
    <name type="scientific">Saccharopolyspora erythraea</name>
    <name type="common">Streptomyces erythraeus</name>
    <dbReference type="NCBI Taxonomy" id="1836"/>
    <lineage>
        <taxon>Bacteria</taxon>
        <taxon>Bacillati</taxon>
        <taxon>Actinomycetota</taxon>
        <taxon>Actinomycetes</taxon>
        <taxon>Pseudonocardiales</taxon>
        <taxon>Pseudonocardiaceae</taxon>
        <taxon>Saccharopolyspora</taxon>
    </lineage>
</organism>
<dbReference type="InterPro" id="IPR027417">
    <property type="entry name" value="P-loop_NTPase"/>
</dbReference>
<dbReference type="Pfam" id="PF00656">
    <property type="entry name" value="Peptidase_C14"/>
    <property type="match status" value="1"/>
</dbReference>
<dbReference type="NCBIfam" id="NF047832">
    <property type="entry name" value="caspase_w_EACC1"/>
    <property type="match status" value="1"/>
</dbReference>
<evidence type="ECO:0000256" key="6">
    <source>
        <dbReference type="SAM" id="MobiDB-lite"/>
    </source>
</evidence>
<keyword evidence="5" id="KW-0067">ATP-binding</keyword>
<dbReference type="Pfam" id="PF13087">
    <property type="entry name" value="AAA_12"/>
    <property type="match status" value="1"/>
</dbReference>
<dbReference type="Gene3D" id="3.40.50.300">
    <property type="entry name" value="P-loop containing nucleotide triphosphate hydrolases"/>
    <property type="match status" value="2"/>
</dbReference>
<evidence type="ECO:0000259" key="7">
    <source>
        <dbReference type="Pfam" id="PF00656"/>
    </source>
</evidence>
<feature type="region of interest" description="Disordered" evidence="6">
    <location>
        <begin position="263"/>
        <end position="282"/>
    </location>
</feature>
<evidence type="ECO:0000256" key="2">
    <source>
        <dbReference type="ARBA" id="ARBA00022741"/>
    </source>
</evidence>
<protein>
    <recommendedName>
        <fullName evidence="12">Caspase domain-containing protein</fullName>
    </recommendedName>
</protein>
<dbReference type="InterPro" id="IPR029030">
    <property type="entry name" value="Caspase-like_dom_sf"/>
</dbReference>
<evidence type="ECO:0000256" key="1">
    <source>
        <dbReference type="ARBA" id="ARBA00007913"/>
    </source>
</evidence>
<evidence type="ECO:0000313" key="11">
    <source>
        <dbReference type="Proteomes" id="UP001500729"/>
    </source>
</evidence>
<feature type="domain" description="DNA2/NAM7 helicase-like C-terminal" evidence="9">
    <location>
        <begin position="937"/>
        <end position="1107"/>
    </location>
</feature>
<evidence type="ECO:0000256" key="5">
    <source>
        <dbReference type="ARBA" id="ARBA00022840"/>
    </source>
</evidence>
<evidence type="ECO:0008006" key="12">
    <source>
        <dbReference type="Google" id="ProtNLM"/>
    </source>
</evidence>
<comment type="caution">
    <text evidence="10">The sequence shown here is derived from an EMBL/GenBank/DDBJ whole genome shotgun (WGS) entry which is preliminary data.</text>
</comment>
<keyword evidence="2" id="KW-0547">Nucleotide-binding</keyword>
<dbReference type="Gene3D" id="3.40.50.1460">
    <property type="match status" value="1"/>
</dbReference>
<dbReference type="InterPro" id="IPR011600">
    <property type="entry name" value="Pept_C14_caspase"/>
</dbReference>
<feature type="domain" description="DNA2/NAM7 helicase helicase" evidence="8">
    <location>
        <begin position="847"/>
        <end position="892"/>
    </location>
</feature>
<evidence type="ECO:0000256" key="3">
    <source>
        <dbReference type="ARBA" id="ARBA00022801"/>
    </source>
</evidence>
<evidence type="ECO:0000259" key="8">
    <source>
        <dbReference type="Pfam" id="PF13086"/>
    </source>
</evidence>
<dbReference type="SUPFAM" id="SSF52129">
    <property type="entry name" value="Caspase-like"/>
    <property type="match status" value="1"/>
</dbReference>
<dbReference type="Proteomes" id="UP001500729">
    <property type="component" value="Unassembled WGS sequence"/>
</dbReference>
<keyword evidence="4" id="KW-0347">Helicase</keyword>
<dbReference type="EMBL" id="BAAAGS010000030">
    <property type="protein sequence ID" value="GAA0539225.1"/>
    <property type="molecule type" value="Genomic_DNA"/>
</dbReference>
<reference evidence="11" key="1">
    <citation type="journal article" date="2019" name="Int. J. Syst. Evol. Microbiol.">
        <title>The Global Catalogue of Microorganisms (GCM) 10K type strain sequencing project: providing services to taxonomists for standard genome sequencing and annotation.</title>
        <authorList>
            <consortium name="The Broad Institute Genomics Platform"/>
            <consortium name="The Broad Institute Genome Sequencing Center for Infectious Disease"/>
            <person name="Wu L."/>
            <person name="Ma J."/>
        </authorList>
    </citation>
    <scope>NUCLEOTIDE SEQUENCE [LARGE SCALE GENOMIC DNA]</scope>
    <source>
        <strain evidence="11">JCM 10303</strain>
    </source>
</reference>
<dbReference type="InterPro" id="IPR047187">
    <property type="entry name" value="SF1_C_Upf1"/>
</dbReference>
<keyword evidence="11" id="KW-1185">Reference proteome</keyword>
<feature type="domain" description="Peptidase C14 caspase" evidence="7">
    <location>
        <begin position="7"/>
        <end position="241"/>
    </location>
</feature>
<evidence type="ECO:0000259" key="9">
    <source>
        <dbReference type="Pfam" id="PF13087"/>
    </source>
</evidence>
<dbReference type="InterPro" id="IPR041677">
    <property type="entry name" value="DNA2/NAM7_AAA_11"/>
</dbReference>
<name>A0ABP3N9H2_SACER</name>
<evidence type="ECO:0000256" key="4">
    <source>
        <dbReference type="ARBA" id="ARBA00022806"/>
    </source>
</evidence>
<keyword evidence="3" id="KW-0378">Hydrolase</keyword>
<dbReference type="InterPro" id="IPR041679">
    <property type="entry name" value="DNA2/NAM7-like_C"/>
</dbReference>
<dbReference type="CDD" id="cd18808">
    <property type="entry name" value="SF1_C_Upf1"/>
    <property type="match status" value="1"/>
</dbReference>
<sequence>MNRRVLRRRALLIHTETYQDDRYPALPSTRADTWQLRQVLEHRNIGAFEAVRVVGDLTADDMHAEVSEFLESCEQDELALLYLSGHGARTLETTGEFYFVAADTDYDRLAETGVSAGFVNERLEECWAPQKVAMLDCCLSGGFTLGFRTTARGTAKSATASPLNSRGVYVLSSSGPLEESFSGANTPEGPAPSVFTGAVVEALRTGKAAKDGSGNVSVDDLVDHVTRQLRGRGGQIPTRSSLGVNDRIVIASCPVGEAPVLAPSAQAPQSKPPTGPTAEGGAVRAAKRSATWKELIEYYRACVLDESSEMPYLPVADRGRSYACLTGAEQLISGDLDEHGTAEIPDEAAEFLESVDEQDELWAGYPAVVLNRPRNGKPWASPRFAPLLMRRVEVTGDEEGAAPRFRPYGPVVPHPGLAEDHLGSEQASHLIETYQPTWHAGQHSLLATDSRNLLRHDFELPCVQELRPDFLDERIDTNSPGDGARNAAVLIRVPRTGGASTNLLKDLQHIADNHHKIADTAMGCLLSSANDERAVEPSTAITPLPANEAQLAVLRTAMSQRLTVATGPPGTGKSQLVANAVATAVANQQSVLVASTNNQAVDEVWRRCDRLLGDSVVRTGSSSGEEDYRQHEADALQRLLRTKPPHINLATTLAKHATSNKQHDRVYQDLARKAEVEKQLLVAATDRERHAGHLGHTTGELADRLSFQPEVWEGRARRLSNAWFLGAWRRGRLLRKLRIDSAQDTRTVCQHVAEFAAAETRWRRLRDEASATLADDDLAASLNAVDAAVQEASLAVWQAAHASGVGGGTAAIRALVQATAGNSSDWAALRAVLPHVRSWATTSLSARRFPTHPGLFDLVIIDEASQCSIPQVLPLLFRARRALIIGDVMQLAHITTIPAEREALIRRRTGVSSTFLEKHKLSFRRHSAFHAAENSCGGSLLLDEHYRCHPDIAAVSNELFYGDALTVLTDVRGRPAVNRPAVAWSHAAGRPQRAPSGTSWINHEEVRAVAKCVDFLLTHLPAKATIGVVTPFKSQQALLSRQLRNDDRVRVGTVHTFQGGERDAVVFSLVAGEAMSPGAISWVNRQLNLWNVAITRARSHLIVVGDKEFWRHRGGTGGELVRAAEEAAASERGATKAPDAHVQRLYDLASVAPDTEAELGASLNGYPLDALLKYSDGTSRPVLLDRSNGEDSAPARHLRLMLRRRDLLTPPDDGPPAVRLPAWILYDQHAALAELGLTKADVPERM</sequence>
<accession>A0ABP3N9H2</accession>
<comment type="similarity">
    <text evidence="1">Belongs to the DNA2/NAM7 helicase family.</text>
</comment>
<dbReference type="Pfam" id="PF13086">
    <property type="entry name" value="AAA_11"/>
    <property type="match status" value="2"/>
</dbReference>
<proteinExistence type="inferred from homology"/>
<feature type="domain" description="DNA2/NAM7 helicase helicase" evidence="8">
    <location>
        <begin position="547"/>
        <end position="683"/>
    </location>
</feature>
<dbReference type="PANTHER" id="PTHR43788">
    <property type="entry name" value="DNA2/NAM7 HELICASE FAMILY MEMBER"/>
    <property type="match status" value="1"/>
</dbReference>